<dbReference type="RefSeq" id="WP_074978424.1">
    <property type="nucleotide sequence ID" value="NZ_FPAG01000005.1"/>
</dbReference>
<evidence type="ECO:0000256" key="3">
    <source>
        <dbReference type="ARBA" id="ARBA00022806"/>
    </source>
</evidence>
<proteinExistence type="predicted"/>
<dbReference type="PANTHER" id="PTHR11070:SF2">
    <property type="entry name" value="ATP-DEPENDENT DNA HELICASE SRS2"/>
    <property type="match status" value="1"/>
</dbReference>
<feature type="binding site" evidence="6">
    <location>
        <begin position="40"/>
        <end position="47"/>
    </location>
    <ligand>
        <name>ATP</name>
        <dbReference type="ChEBI" id="CHEBI:30616"/>
    </ligand>
</feature>
<dbReference type="SUPFAM" id="SSF52540">
    <property type="entry name" value="P-loop containing nucleoside triphosphate hydrolases"/>
    <property type="match status" value="1"/>
</dbReference>
<keyword evidence="1 6" id="KW-0547">Nucleotide-binding</keyword>
<dbReference type="AlphaFoldDB" id="A0A1I6T634"/>
<evidence type="ECO:0000256" key="2">
    <source>
        <dbReference type="ARBA" id="ARBA00022801"/>
    </source>
</evidence>
<dbReference type="OrthoDB" id="1100019at2"/>
<dbReference type="GO" id="GO:0005524">
    <property type="term" value="F:ATP binding"/>
    <property type="evidence" value="ECO:0007669"/>
    <property type="project" value="UniProtKB-UniRule"/>
</dbReference>
<accession>A0A1I6T634</accession>
<keyword evidence="2 6" id="KW-0378">Hydrolase</keyword>
<dbReference type="GO" id="GO:0043138">
    <property type="term" value="F:3'-5' DNA helicase activity"/>
    <property type="evidence" value="ECO:0007669"/>
    <property type="project" value="TreeGrafter"/>
</dbReference>
<dbReference type="GO" id="GO:0016787">
    <property type="term" value="F:hydrolase activity"/>
    <property type="evidence" value="ECO:0007669"/>
    <property type="project" value="UniProtKB-UniRule"/>
</dbReference>
<feature type="domain" description="UvrD-like helicase ATP-binding" evidence="7">
    <location>
        <begin position="19"/>
        <end position="338"/>
    </location>
</feature>
<organism evidence="8 9">
    <name type="scientific">Zhouia amylolytica</name>
    <dbReference type="NCBI Taxonomy" id="376730"/>
    <lineage>
        <taxon>Bacteria</taxon>
        <taxon>Pseudomonadati</taxon>
        <taxon>Bacteroidota</taxon>
        <taxon>Flavobacteriia</taxon>
        <taxon>Flavobacteriales</taxon>
        <taxon>Flavobacteriaceae</taxon>
        <taxon>Zhouia</taxon>
    </lineage>
</organism>
<dbReference type="Gene3D" id="3.40.50.300">
    <property type="entry name" value="P-loop containing nucleotide triphosphate hydrolases"/>
    <property type="match status" value="1"/>
</dbReference>
<dbReference type="Pfam" id="PF00580">
    <property type="entry name" value="UvrD-helicase"/>
    <property type="match status" value="1"/>
</dbReference>
<dbReference type="GO" id="GO:0003677">
    <property type="term" value="F:DNA binding"/>
    <property type="evidence" value="ECO:0007669"/>
    <property type="project" value="InterPro"/>
</dbReference>
<protein>
    <recommendedName>
        <fullName evidence="5">DNA 3'-5' helicase II</fullName>
    </recommendedName>
</protein>
<evidence type="ECO:0000256" key="1">
    <source>
        <dbReference type="ARBA" id="ARBA00022741"/>
    </source>
</evidence>
<evidence type="ECO:0000256" key="5">
    <source>
        <dbReference type="ARBA" id="ARBA00034923"/>
    </source>
</evidence>
<evidence type="ECO:0000256" key="4">
    <source>
        <dbReference type="ARBA" id="ARBA00022840"/>
    </source>
</evidence>
<sequence>MKIKDEHIKEAENLLIDGNEFDLEERVPFIKDLNTCDLLAVPGSGKTTALLAKLYCLSKNLPFKDGSGILILSHTNAAVEEIEKNLKSYCPSLFEYPNFVGTVQSFVNTFLANQACQVKYGSYIRQNDDELYNFEVNDFFYSLKWSKRGQEPKNLINKLFGLVNAGRRVEFQEGKEKILDFLKRFYFDISERKLIYYNRTILKHDSPNQPYYIELENWKENLFRKGLLNYRDSFNLADWYLNNYSEVKLLLQNRFRYVFIDETQDLESFQIELIEKIFNTDNSNTKIQRIGDINQSIYNSGKSVKTNADWEPRNQRFLNGSKRLTKEVSELVNCFTLDRQKDDNGDARFVVNGLRELQKPIKPHLVLFNKESIGKLEETFKELIKENKLEETIESEKYGFKIIGWSAKWDDNGSNNDKLRLENIFSNYNKESKSKKETFDTLSKYLQYFNKDKSSLEPARKTILNALIAVLKLENKTYKIKIRGQEIERYYTKSELIKDIKNQPDNDVYENFKSLLYQWSFEIMVANKASQTYNSIKNFIQNEFKEWFNLEINDGVKTFLDEEYNELVNIVNLTEDVPLNKEEIPVEIGTVHSVKGQTHCATMYVETSYINYESEKLNIIAKKATKTKPEIILPNPLLYEEHEYRTNKDSRAKETLKMMYVGFSRPTHLLCFAMLKENLVEHVEKYKNSGWEIIDLTD</sequence>
<evidence type="ECO:0000256" key="6">
    <source>
        <dbReference type="PROSITE-ProRule" id="PRU00560"/>
    </source>
</evidence>
<dbReference type="InterPro" id="IPR000212">
    <property type="entry name" value="DNA_helicase_UvrD/REP"/>
</dbReference>
<keyword evidence="4 6" id="KW-0067">ATP-binding</keyword>
<evidence type="ECO:0000313" key="9">
    <source>
        <dbReference type="Proteomes" id="UP000183209"/>
    </source>
</evidence>
<keyword evidence="3 6" id="KW-0347">Helicase</keyword>
<dbReference type="PANTHER" id="PTHR11070">
    <property type="entry name" value="UVRD / RECB / PCRA DNA HELICASE FAMILY MEMBER"/>
    <property type="match status" value="1"/>
</dbReference>
<evidence type="ECO:0000313" key="8">
    <source>
        <dbReference type="EMBL" id="SFS84623.1"/>
    </source>
</evidence>
<dbReference type="PROSITE" id="PS51198">
    <property type="entry name" value="UVRD_HELICASE_ATP_BIND"/>
    <property type="match status" value="1"/>
</dbReference>
<reference evidence="8 9" key="1">
    <citation type="submission" date="2016-10" db="EMBL/GenBank/DDBJ databases">
        <authorList>
            <person name="de Groot N.N."/>
        </authorList>
    </citation>
    <scope>NUCLEOTIDE SEQUENCE [LARGE SCALE GENOMIC DNA]</scope>
    <source>
        <strain evidence="8 9">CGMCC 1.6114</strain>
    </source>
</reference>
<dbReference type="Proteomes" id="UP000183209">
    <property type="component" value="Unassembled WGS sequence"/>
</dbReference>
<gene>
    <name evidence="8" type="ORF">SAMN04487906_1877</name>
</gene>
<dbReference type="InterPro" id="IPR027417">
    <property type="entry name" value="P-loop_NTPase"/>
</dbReference>
<dbReference type="GO" id="GO:0000725">
    <property type="term" value="P:recombinational repair"/>
    <property type="evidence" value="ECO:0007669"/>
    <property type="project" value="TreeGrafter"/>
</dbReference>
<name>A0A1I6T634_9FLAO</name>
<dbReference type="InterPro" id="IPR014016">
    <property type="entry name" value="UvrD-like_ATP-bd"/>
</dbReference>
<evidence type="ECO:0000259" key="7">
    <source>
        <dbReference type="PROSITE" id="PS51198"/>
    </source>
</evidence>
<dbReference type="EMBL" id="FPAG01000005">
    <property type="protein sequence ID" value="SFS84623.1"/>
    <property type="molecule type" value="Genomic_DNA"/>
</dbReference>